<keyword evidence="2" id="KW-1185">Reference proteome</keyword>
<dbReference type="STRING" id="1122247.GCA_000379865_01072"/>
<dbReference type="InterPro" id="IPR036188">
    <property type="entry name" value="FAD/NAD-bd_sf"/>
</dbReference>
<sequence>MNWDLYVDTVCVGAGVAGLATAISVVDRGGSVFVAAPPEPNPSLDDPTGDRLHRWLGTRILDAETNRYLAALASDLGPFRRVLREHGMPVSVPVTIVRAAPTAPARAVTPFVGARLRAWAARCLASPSGFVRTQVTDRRWAELHTVDGELIEVIDVGSMTPTSEDAAGSLFDWLVATALDRGIRVWPDFGLQRIVFEAGQAVGAVFATPRGPVTVRAERGVTLSSGGPSGRIPVRQPAWAVDEPTRVCLVSRRASRFGRVELLASGCGLPTTAPACRADIRRVHAKLHESPSRLAVYRCGASGSDRITDQ</sequence>
<name>K5BK91_MYCHD</name>
<organism evidence="1 2">
    <name type="scientific">Mycolicibacterium hassiacum (strain DSM 44199 / CIP 105218 / JCM 12690 / 3849)</name>
    <name type="common">Mycobacterium hassiacum</name>
    <dbReference type="NCBI Taxonomy" id="1122247"/>
    <lineage>
        <taxon>Bacteria</taxon>
        <taxon>Bacillati</taxon>
        <taxon>Actinomycetota</taxon>
        <taxon>Actinomycetes</taxon>
        <taxon>Mycobacteriales</taxon>
        <taxon>Mycobacteriaceae</taxon>
        <taxon>Mycolicibacterium</taxon>
    </lineage>
</organism>
<comment type="caution">
    <text evidence="1">The sequence shown here is derived from an EMBL/GenBank/DDBJ whole genome shotgun (WGS) entry which is preliminary data.</text>
</comment>
<dbReference type="Gene3D" id="3.50.50.60">
    <property type="entry name" value="FAD/NAD(P)-binding domain"/>
    <property type="match status" value="1"/>
</dbReference>
<dbReference type="PATRIC" id="fig|1122247.3.peg.1463"/>
<gene>
    <name evidence="1" type="ORF">C731_1523</name>
</gene>
<dbReference type="EMBL" id="AMRA01000039">
    <property type="protein sequence ID" value="EKF24454.1"/>
    <property type="molecule type" value="Genomic_DNA"/>
</dbReference>
<evidence type="ECO:0000313" key="1">
    <source>
        <dbReference type="EMBL" id="EKF24454.1"/>
    </source>
</evidence>
<dbReference type="Proteomes" id="UP000006265">
    <property type="component" value="Unassembled WGS sequence"/>
</dbReference>
<accession>K5BK91</accession>
<evidence type="ECO:0000313" key="2">
    <source>
        <dbReference type="Proteomes" id="UP000006265"/>
    </source>
</evidence>
<reference evidence="1 2" key="1">
    <citation type="journal article" date="2012" name="J. Bacteriol.">
        <title>Genome sequence of Mycobacterium hassiacum DSM 44199, a rare source of heat-stable mycobacterial proteins.</title>
        <authorList>
            <person name="Tiago I."/>
            <person name="Maranha A."/>
            <person name="Mendes V."/>
            <person name="Alarico S."/>
            <person name="Moynihan P.J."/>
            <person name="Clarke A.J."/>
            <person name="Macedo-Ribeiro S."/>
            <person name="Pereira P.J."/>
            <person name="Empadinhas N."/>
        </authorList>
    </citation>
    <scope>NUCLEOTIDE SEQUENCE [LARGE SCALE GENOMIC DNA]</scope>
    <source>
        <strain evidence="2">DSM 44199 / CIP 105218 / JCM 12690 / 3849</strain>
    </source>
</reference>
<dbReference type="OrthoDB" id="4640500at2"/>
<dbReference type="RefSeq" id="WP_005626173.1">
    <property type="nucleotide sequence ID" value="NZ_AMRA01000039.1"/>
</dbReference>
<dbReference type="SUPFAM" id="SSF51905">
    <property type="entry name" value="FAD/NAD(P)-binding domain"/>
    <property type="match status" value="1"/>
</dbReference>
<proteinExistence type="predicted"/>
<dbReference type="eggNOG" id="ENOG5030UVZ">
    <property type="taxonomic scope" value="Bacteria"/>
</dbReference>
<dbReference type="AlphaFoldDB" id="K5BK91"/>
<protein>
    <submittedName>
        <fullName evidence="1">FAD binding domain protein</fullName>
    </submittedName>
</protein>